<dbReference type="SUPFAM" id="SSF56784">
    <property type="entry name" value="HAD-like"/>
    <property type="match status" value="1"/>
</dbReference>
<dbReference type="InterPro" id="IPR000150">
    <property type="entry name" value="Cof"/>
</dbReference>
<dbReference type="PATRIC" id="fig|50340.43.peg.6378"/>
<dbReference type="NCBIfam" id="TIGR00099">
    <property type="entry name" value="Cof-subfamily"/>
    <property type="match status" value="1"/>
</dbReference>
<evidence type="ECO:0000313" key="6">
    <source>
        <dbReference type="EMBL" id="KPA90921.1"/>
    </source>
</evidence>
<organism evidence="6 7">
    <name type="scientific">Pseudomonas asplenii</name>
    <dbReference type="NCBI Taxonomy" id="53407"/>
    <lineage>
        <taxon>Bacteria</taxon>
        <taxon>Pseudomonadati</taxon>
        <taxon>Pseudomonadota</taxon>
        <taxon>Gammaproteobacteria</taxon>
        <taxon>Pseudomonadales</taxon>
        <taxon>Pseudomonadaceae</taxon>
        <taxon>Pseudomonas</taxon>
    </lineage>
</organism>
<dbReference type="InterPro" id="IPR006379">
    <property type="entry name" value="HAD-SF_hydro_IIB"/>
</dbReference>
<dbReference type="STRING" id="50340.PF66_02993"/>
<comment type="cofactor">
    <cofactor evidence="1">
        <name>Mg(2+)</name>
        <dbReference type="ChEBI" id="CHEBI:18420"/>
    </cofactor>
</comment>
<protein>
    <submittedName>
        <fullName evidence="6">HAD-superfamily hydrolase, subfamily IIB</fullName>
    </submittedName>
</protein>
<dbReference type="Gene3D" id="3.40.50.1000">
    <property type="entry name" value="HAD superfamily/HAD-like"/>
    <property type="match status" value="1"/>
</dbReference>
<gene>
    <name evidence="6" type="ORF">PF66_02993</name>
</gene>
<accession>A0A0M9GGX9</accession>
<sequence>MYSLIASDLDGTLLLPNDRIGEYSRSVLDRLVESGRHVVIATGRSRPEVEAILHDYPLPVHLITSNGACITSACKSLVACEYLDEDVVRSLLDATQGTAGLMINAYCDSRWITNADRALLATFTLQDNFAPTILAAREFPLQGVEKLFFIHPGRDHEALVALDTRLKTLLGNTVHSTFSSPFCLEFMASTVSKGNALKRLAEFLDIPLSRCIAFGDGMNDVEMLTIAGKGLVMGTAHHKVTEALPGHETIGACTEEAVARYLAINLLG</sequence>
<dbReference type="SFLD" id="SFLDG01140">
    <property type="entry name" value="C2.B:_Phosphomannomutase_and_P"/>
    <property type="match status" value="1"/>
</dbReference>
<proteinExistence type="inferred from homology"/>
<dbReference type="Gene3D" id="3.30.1240.10">
    <property type="match status" value="1"/>
</dbReference>
<evidence type="ECO:0000256" key="5">
    <source>
        <dbReference type="ARBA" id="ARBA00034778"/>
    </source>
</evidence>
<dbReference type="Proteomes" id="UP000037931">
    <property type="component" value="Unassembled WGS sequence"/>
</dbReference>
<evidence type="ECO:0000256" key="4">
    <source>
        <dbReference type="ARBA" id="ARBA00022842"/>
    </source>
</evidence>
<dbReference type="PROSITE" id="PS01229">
    <property type="entry name" value="COF_2"/>
    <property type="match status" value="1"/>
</dbReference>
<dbReference type="GO" id="GO:0016791">
    <property type="term" value="F:phosphatase activity"/>
    <property type="evidence" value="ECO:0007669"/>
    <property type="project" value="UniProtKB-ARBA"/>
</dbReference>
<dbReference type="EMBL" id="JSYZ01000009">
    <property type="protein sequence ID" value="KPA90921.1"/>
    <property type="molecule type" value="Genomic_DNA"/>
</dbReference>
<dbReference type="NCBIfam" id="TIGR01484">
    <property type="entry name" value="HAD-SF-IIB"/>
    <property type="match status" value="1"/>
</dbReference>
<dbReference type="OrthoDB" id="3180855at2"/>
<reference evidence="6 7" key="1">
    <citation type="journal article" date="2015" name="PLoS ONE">
        <title>Rice-Infecting Pseudomonas Genomes Are Highly Accessorized and Harbor Multiple Putative Virulence Mechanisms to Cause Sheath Brown Rot.</title>
        <authorList>
            <person name="Quibod I.L."/>
            <person name="Grande G."/>
            <person name="Oreiro E.G."/>
            <person name="Borja F.N."/>
            <person name="Dossa G.S."/>
            <person name="Mauleon R."/>
            <person name="Cruz C.V."/>
            <person name="Oliva R."/>
        </authorList>
    </citation>
    <scope>NUCLEOTIDE SEQUENCE [LARGE SCALE GENOMIC DNA]</scope>
    <source>
        <strain evidence="6 7">IRRI 6609</strain>
    </source>
</reference>
<name>A0A0M9GGX9_9PSED</name>
<keyword evidence="4" id="KW-0460">Magnesium</keyword>
<keyword evidence="3 6" id="KW-0378">Hydrolase</keyword>
<dbReference type="InterPro" id="IPR023214">
    <property type="entry name" value="HAD_sf"/>
</dbReference>
<dbReference type="RefSeq" id="WP_054063071.1">
    <property type="nucleotide sequence ID" value="NZ_JSYZ01000009.1"/>
</dbReference>
<dbReference type="SFLD" id="SFLDS00003">
    <property type="entry name" value="Haloacid_Dehalogenase"/>
    <property type="match status" value="1"/>
</dbReference>
<comment type="similarity">
    <text evidence="5">Belongs to the HAD-like hydrolase superfamily. Cof family.</text>
</comment>
<dbReference type="PANTHER" id="PTHR47267">
    <property type="match status" value="1"/>
</dbReference>
<evidence type="ECO:0000256" key="2">
    <source>
        <dbReference type="ARBA" id="ARBA00022723"/>
    </source>
</evidence>
<dbReference type="Pfam" id="PF08282">
    <property type="entry name" value="Hydrolase_3"/>
    <property type="match status" value="1"/>
</dbReference>
<keyword evidence="7" id="KW-1185">Reference proteome</keyword>
<keyword evidence="2" id="KW-0479">Metal-binding</keyword>
<evidence type="ECO:0000256" key="3">
    <source>
        <dbReference type="ARBA" id="ARBA00022801"/>
    </source>
</evidence>
<dbReference type="GO" id="GO:0000287">
    <property type="term" value="F:magnesium ion binding"/>
    <property type="evidence" value="ECO:0007669"/>
    <property type="project" value="UniProtKB-ARBA"/>
</dbReference>
<dbReference type="InterPro" id="IPR036412">
    <property type="entry name" value="HAD-like_sf"/>
</dbReference>
<comment type="caution">
    <text evidence="6">The sequence shown here is derived from an EMBL/GenBank/DDBJ whole genome shotgun (WGS) entry which is preliminary data.</text>
</comment>
<dbReference type="PROSITE" id="PS01228">
    <property type="entry name" value="COF_1"/>
    <property type="match status" value="1"/>
</dbReference>
<dbReference type="AlphaFoldDB" id="A0A0M9GGX9"/>
<dbReference type="PANTHER" id="PTHR47267:SF4">
    <property type="entry name" value="PYRIDOXAL PHOSPHATE PHOSPHATASE YIGL"/>
    <property type="match status" value="1"/>
</dbReference>
<evidence type="ECO:0000256" key="1">
    <source>
        <dbReference type="ARBA" id="ARBA00001946"/>
    </source>
</evidence>
<evidence type="ECO:0000313" key="7">
    <source>
        <dbReference type="Proteomes" id="UP000037931"/>
    </source>
</evidence>